<dbReference type="RefSeq" id="WP_041154845.1">
    <property type="nucleotide sequence ID" value="NZ_CBCRVP010000001.1"/>
</dbReference>
<reference evidence="1 2" key="1">
    <citation type="submission" date="2015-01" db="EMBL/GenBank/DDBJ databases">
        <title>Draft genome of Vibrio mytili type strain CAIM 528.</title>
        <authorList>
            <person name="Gonzalez-Castillo A."/>
            <person name="Gomez-Gil B."/>
            <person name="Enciso-Ibarra J."/>
        </authorList>
    </citation>
    <scope>NUCLEOTIDE SEQUENCE [LARGE SCALE GENOMIC DNA]</scope>
    <source>
        <strain evidence="1 2">CAIM 528</strain>
    </source>
</reference>
<evidence type="ECO:0000313" key="2">
    <source>
        <dbReference type="Proteomes" id="UP000031977"/>
    </source>
</evidence>
<protein>
    <submittedName>
        <fullName evidence="1">Uncharacterized protein</fullName>
    </submittedName>
</protein>
<keyword evidence="2" id="KW-1185">Reference proteome</keyword>
<sequence>MITKLVRHLASHKKVFNLEVDVANPSSIEQALTHLNQELLKDIAATEALCLQDTDRNKLLKLRFTQNNRLLSKQLVSGMLNVPWAEQVKKDLNALAVNLNSKDHGTSEFILARAALSHPELAPQLVDFVDRVTIFVSLPDSKLMSYSDLVNLGFMAAVAIAMYAPQYLQSAIALFNGLGKYKDGSYSDRFSSRVLTNLYRQQKQYPQVSRILAHHLASFICYPDERWSSKAAQIDINDPTDVNTLIKHYQIALEQWCFDFHIVEAEHYVERYIQPLFGDSEETERIRDLYQPFKQAALNT</sequence>
<comment type="caution">
    <text evidence="1">The sequence shown here is derived from an EMBL/GenBank/DDBJ whole genome shotgun (WGS) entry which is preliminary data.</text>
</comment>
<dbReference type="AlphaFoldDB" id="A0A0C3EAP6"/>
<organism evidence="1 2">
    <name type="scientific">Vibrio mytili</name>
    <dbReference type="NCBI Taxonomy" id="50718"/>
    <lineage>
        <taxon>Bacteria</taxon>
        <taxon>Pseudomonadati</taxon>
        <taxon>Pseudomonadota</taxon>
        <taxon>Gammaproteobacteria</taxon>
        <taxon>Vibrionales</taxon>
        <taxon>Vibrionaceae</taxon>
        <taxon>Vibrio</taxon>
    </lineage>
</organism>
<proteinExistence type="predicted"/>
<accession>A0A0C3EAP6</accession>
<dbReference type="OrthoDB" id="5916378at2"/>
<name>A0A0C3EAP6_9VIBR</name>
<gene>
    <name evidence="1" type="ORF">SU60_06760</name>
</gene>
<dbReference type="Proteomes" id="UP000031977">
    <property type="component" value="Unassembled WGS sequence"/>
</dbReference>
<dbReference type="STRING" id="50718.SU60_06760"/>
<dbReference type="EMBL" id="JXOK01000019">
    <property type="protein sequence ID" value="KIN11498.1"/>
    <property type="molecule type" value="Genomic_DNA"/>
</dbReference>
<evidence type="ECO:0000313" key="1">
    <source>
        <dbReference type="EMBL" id="KIN11498.1"/>
    </source>
</evidence>